<gene>
    <name evidence="1" type="ORF">E6C60_3466</name>
</gene>
<name>A0A4P8XMV2_9BACL</name>
<dbReference type="Proteomes" id="UP000300879">
    <property type="component" value="Chromosome"/>
</dbReference>
<dbReference type="EMBL" id="CP040396">
    <property type="protein sequence ID" value="QCT04177.1"/>
    <property type="molecule type" value="Genomic_DNA"/>
</dbReference>
<proteinExistence type="predicted"/>
<accession>A0A4P8XMV2</accession>
<keyword evidence="2" id="KW-1185">Reference proteome</keyword>
<sequence length="37" mass="4061">MNILSQTSHDPSAMIRYNIDGVGKLHAQNTKYKAAGE</sequence>
<evidence type="ECO:0000313" key="1">
    <source>
        <dbReference type="EMBL" id="QCT04177.1"/>
    </source>
</evidence>
<reference evidence="1 2" key="1">
    <citation type="submission" date="2019-05" db="EMBL/GenBank/DDBJ databases">
        <authorList>
            <person name="Chen C."/>
        </authorList>
    </citation>
    <scope>NUCLEOTIDE SEQUENCE [LARGE SCALE GENOMIC DNA]</scope>
    <source>
        <strain evidence="1 2">HB172198</strain>
    </source>
</reference>
<dbReference type="AlphaFoldDB" id="A0A4P8XMV2"/>
<dbReference type="KEGG" id="palo:E6C60_3466"/>
<protein>
    <submittedName>
        <fullName evidence="1">Uncharacterized protein</fullName>
    </submittedName>
</protein>
<organism evidence="1 2">
    <name type="scientific">Paenibacillus algicola</name>
    <dbReference type="NCBI Taxonomy" id="2565926"/>
    <lineage>
        <taxon>Bacteria</taxon>
        <taxon>Bacillati</taxon>
        <taxon>Bacillota</taxon>
        <taxon>Bacilli</taxon>
        <taxon>Bacillales</taxon>
        <taxon>Paenibacillaceae</taxon>
        <taxon>Paenibacillus</taxon>
    </lineage>
</organism>
<evidence type="ECO:0000313" key="2">
    <source>
        <dbReference type="Proteomes" id="UP000300879"/>
    </source>
</evidence>